<comment type="subunit">
    <text evidence="2">Monomer.</text>
</comment>
<dbReference type="InterPro" id="IPR011013">
    <property type="entry name" value="Gal_mutarotase_sf_dom"/>
</dbReference>
<accession>A0A916JGG7</accession>
<proteinExistence type="predicted"/>
<dbReference type="InterPro" id="IPR037481">
    <property type="entry name" value="LacX"/>
</dbReference>
<dbReference type="Proteomes" id="UP000680038">
    <property type="component" value="Unassembled WGS sequence"/>
</dbReference>
<comment type="caution">
    <text evidence="4">The sequence shown here is derived from an EMBL/GenBank/DDBJ whole genome shotgun (WGS) entry which is preliminary data.</text>
</comment>
<sequence length="292" mass="33540">MIHYIENEFFRIGVNTLGAELSVIESLKTHKSFLWNADPAVWANHSPVLFPIVGGLKNNSYHFQGNSYTLPRHGFIRNNQKIRLTEHTESSLTFGLTYDEDSLKTYPFYYEFEITYTLFASRIVVSYKVKNHGSGDMLFSLGAHPAFRCPLHENETYEDYYLEFEKPETDATHLLSKEGLLSGETSPVLNDTNILHLNNHLFDKDALIFKSLQSRQVSLRSTRSQQVITVQFEGFPYLGLWAKPNAHFICIEPWLGIADRADTDQDFEKKEGILTLKSKHIFTAAYSIEITE</sequence>
<dbReference type="GO" id="GO:0016853">
    <property type="term" value="F:isomerase activity"/>
    <property type="evidence" value="ECO:0007669"/>
    <property type="project" value="InterPro"/>
</dbReference>
<name>A0A916JGG7_9BACT</name>
<evidence type="ECO:0000256" key="1">
    <source>
        <dbReference type="ARBA" id="ARBA00001913"/>
    </source>
</evidence>
<dbReference type="AlphaFoldDB" id="A0A916JGG7"/>
<evidence type="ECO:0000313" key="5">
    <source>
        <dbReference type="Proteomes" id="UP000680038"/>
    </source>
</evidence>
<dbReference type="GO" id="GO:0030246">
    <property type="term" value="F:carbohydrate binding"/>
    <property type="evidence" value="ECO:0007669"/>
    <property type="project" value="InterPro"/>
</dbReference>
<evidence type="ECO:0000256" key="3">
    <source>
        <dbReference type="ARBA" id="ARBA00022837"/>
    </source>
</evidence>
<organism evidence="4 5">
    <name type="scientific">Dyadobacter helix</name>
    <dbReference type="NCBI Taxonomy" id="2822344"/>
    <lineage>
        <taxon>Bacteria</taxon>
        <taxon>Pseudomonadati</taxon>
        <taxon>Bacteroidota</taxon>
        <taxon>Cytophagia</taxon>
        <taxon>Cytophagales</taxon>
        <taxon>Spirosomataceae</taxon>
        <taxon>Dyadobacter</taxon>
    </lineage>
</organism>
<evidence type="ECO:0000256" key="2">
    <source>
        <dbReference type="ARBA" id="ARBA00011245"/>
    </source>
</evidence>
<dbReference type="CDD" id="cd09024">
    <property type="entry name" value="Aldose_epim_lacX"/>
    <property type="match status" value="1"/>
</dbReference>
<dbReference type="SUPFAM" id="SSF74650">
    <property type="entry name" value="Galactose mutarotase-like"/>
    <property type="match status" value="1"/>
</dbReference>
<keyword evidence="5" id="KW-1185">Reference proteome</keyword>
<reference evidence="4" key="1">
    <citation type="submission" date="2021-04" db="EMBL/GenBank/DDBJ databases">
        <authorList>
            <person name="Rodrigo-Torres L."/>
            <person name="Arahal R. D."/>
            <person name="Lucena T."/>
        </authorList>
    </citation>
    <scope>NUCLEOTIDE SEQUENCE</scope>
    <source>
        <strain evidence="4">CECT 9275</strain>
    </source>
</reference>
<dbReference type="RefSeq" id="WP_215241936.1">
    <property type="nucleotide sequence ID" value="NZ_CAJRAF010000004.1"/>
</dbReference>
<comment type="cofactor">
    <cofactor evidence="1">
        <name>Ca(2+)</name>
        <dbReference type="ChEBI" id="CHEBI:29108"/>
    </cofactor>
</comment>
<dbReference type="Pfam" id="PF01263">
    <property type="entry name" value="Aldose_epim"/>
    <property type="match status" value="1"/>
</dbReference>
<gene>
    <name evidence="4" type="primary">lacX</name>
    <name evidence="4" type="ORF">DYBT9275_05563</name>
</gene>
<protein>
    <submittedName>
        <fullName evidence="4">Protein LacX, plasmid</fullName>
    </submittedName>
</protein>
<dbReference type="GO" id="GO:0005975">
    <property type="term" value="P:carbohydrate metabolic process"/>
    <property type="evidence" value="ECO:0007669"/>
    <property type="project" value="InterPro"/>
</dbReference>
<evidence type="ECO:0000313" key="4">
    <source>
        <dbReference type="EMBL" id="CAG5016476.1"/>
    </source>
</evidence>
<dbReference type="Gene3D" id="2.70.98.10">
    <property type="match status" value="1"/>
</dbReference>
<keyword evidence="3" id="KW-0106">Calcium</keyword>
<dbReference type="InterPro" id="IPR014718">
    <property type="entry name" value="GH-type_carb-bd"/>
</dbReference>
<dbReference type="EMBL" id="CAJRAF010000004">
    <property type="protein sequence ID" value="CAG5016476.1"/>
    <property type="molecule type" value="Genomic_DNA"/>
</dbReference>
<dbReference type="InterPro" id="IPR008183">
    <property type="entry name" value="Aldose_1/G6P_1-epimerase"/>
</dbReference>